<comment type="similarity">
    <text evidence="2">Belongs to the protein kinase superfamily. TKL Ser/Thr protein kinase family.</text>
</comment>
<dbReference type="FunFam" id="3.30.200.20:FF:000038">
    <property type="entry name" value="LIM domain kinase 2"/>
    <property type="match status" value="1"/>
</dbReference>
<dbReference type="PROSITE" id="PS50023">
    <property type="entry name" value="LIM_DOMAIN_2"/>
    <property type="match status" value="2"/>
</dbReference>
<dbReference type="SUPFAM" id="SSF50156">
    <property type="entry name" value="PDZ domain-like"/>
    <property type="match status" value="1"/>
</dbReference>
<evidence type="ECO:0000256" key="13">
    <source>
        <dbReference type="ARBA" id="ARBA00022840"/>
    </source>
</evidence>
<evidence type="ECO:0000256" key="7">
    <source>
        <dbReference type="ARBA" id="ARBA00022679"/>
    </source>
</evidence>
<reference evidence="22" key="2">
    <citation type="submission" date="2020-11" db="EMBL/GenBank/DDBJ databases">
        <authorList>
            <person name="McCartney M.A."/>
            <person name="Auch B."/>
            <person name="Kono T."/>
            <person name="Mallez S."/>
            <person name="Becker A."/>
            <person name="Gohl D.M."/>
            <person name="Silverstein K.A.T."/>
            <person name="Koren S."/>
            <person name="Bechman K.B."/>
            <person name="Herman A."/>
            <person name="Abrahante J.E."/>
            <person name="Garbe J."/>
        </authorList>
    </citation>
    <scope>NUCLEOTIDE SEQUENCE</scope>
    <source>
        <strain evidence="22">Duluth1</strain>
        <tissue evidence="22">Whole animal</tissue>
    </source>
</reference>
<keyword evidence="7" id="KW-0808">Transferase</keyword>
<feature type="domain" description="PDZ" evidence="21">
    <location>
        <begin position="152"/>
        <end position="245"/>
    </location>
</feature>
<feature type="compositionally biased region" description="Polar residues" evidence="18">
    <location>
        <begin position="694"/>
        <end position="714"/>
    </location>
</feature>
<feature type="region of interest" description="Disordered" evidence="18">
    <location>
        <begin position="822"/>
        <end position="843"/>
    </location>
</feature>
<evidence type="ECO:0000256" key="18">
    <source>
        <dbReference type="SAM" id="MobiDB-lite"/>
    </source>
</evidence>
<evidence type="ECO:0000256" key="10">
    <source>
        <dbReference type="ARBA" id="ARBA00022741"/>
    </source>
</evidence>
<dbReference type="Proteomes" id="UP000828390">
    <property type="component" value="Unassembled WGS sequence"/>
</dbReference>
<feature type="compositionally biased region" description="Low complexity" evidence="18">
    <location>
        <begin position="723"/>
        <end position="737"/>
    </location>
</feature>
<feature type="region of interest" description="Disordered" evidence="18">
    <location>
        <begin position="237"/>
        <end position="322"/>
    </location>
</feature>
<dbReference type="FunFam" id="1.10.510.10:FF:000197">
    <property type="entry name" value="LIM domain kinase 2 isoform X1"/>
    <property type="match status" value="1"/>
</dbReference>
<proteinExistence type="inferred from homology"/>
<evidence type="ECO:0000256" key="11">
    <source>
        <dbReference type="ARBA" id="ARBA00022777"/>
    </source>
</evidence>
<dbReference type="SUPFAM" id="SSF56112">
    <property type="entry name" value="Protein kinase-like (PK-like)"/>
    <property type="match status" value="1"/>
</dbReference>
<feature type="domain" description="LIM zinc-binding" evidence="20">
    <location>
        <begin position="75"/>
        <end position="135"/>
    </location>
</feature>
<dbReference type="Gene3D" id="1.10.510.10">
    <property type="entry name" value="Transferase(Phosphotransferase) domain 1"/>
    <property type="match status" value="1"/>
</dbReference>
<dbReference type="Pfam" id="PF00412">
    <property type="entry name" value="LIM"/>
    <property type="match status" value="2"/>
</dbReference>
<accession>A0A9D4N7N3</accession>
<dbReference type="GO" id="GO:0005737">
    <property type="term" value="C:cytoplasm"/>
    <property type="evidence" value="ECO:0007669"/>
    <property type="project" value="UniProtKB-SubCell"/>
</dbReference>
<evidence type="ECO:0000313" key="23">
    <source>
        <dbReference type="Proteomes" id="UP000828390"/>
    </source>
</evidence>
<feature type="domain" description="Protein kinase" evidence="19">
    <location>
        <begin position="339"/>
        <end position="623"/>
    </location>
</feature>
<keyword evidence="9" id="KW-0677">Repeat</keyword>
<dbReference type="Gene3D" id="2.30.42.10">
    <property type="match status" value="1"/>
</dbReference>
<dbReference type="Gene3D" id="2.10.110.10">
    <property type="entry name" value="Cysteine Rich Protein"/>
    <property type="match status" value="2"/>
</dbReference>
<evidence type="ECO:0000256" key="5">
    <source>
        <dbReference type="ARBA" id="ARBA00022527"/>
    </source>
</evidence>
<evidence type="ECO:0000256" key="12">
    <source>
        <dbReference type="ARBA" id="ARBA00022833"/>
    </source>
</evidence>
<dbReference type="EMBL" id="JAIWYP010000001">
    <property type="protein sequence ID" value="KAH3891292.1"/>
    <property type="molecule type" value="Genomic_DNA"/>
</dbReference>
<feature type="compositionally biased region" description="Basic and acidic residues" evidence="18">
    <location>
        <begin position="285"/>
        <end position="295"/>
    </location>
</feature>
<feature type="region of interest" description="Disordered" evidence="18">
    <location>
        <begin position="666"/>
        <end position="685"/>
    </location>
</feature>
<dbReference type="PROSITE" id="PS50106">
    <property type="entry name" value="PDZ"/>
    <property type="match status" value="1"/>
</dbReference>
<feature type="compositionally biased region" description="Basic residues" evidence="18">
    <location>
        <begin position="675"/>
        <end position="684"/>
    </location>
</feature>
<dbReference type="GO" id="GO:0005524">
    <property type="term" value="F:ATP binding"/>
    <property type="evidence" value="ECO:0007669"/>
    <property type="project" value="UniProtKB-UniRule"/>
</dbReference>
<dbReference type="InterPro" id="IPR000719">
    <property type="entry name" value="Prot_kinase_dom"/>
</dbReference>
<evidence type="ECO:0000313" key="22">
    <source>
        <dbReference type="EMBL" id="KAH3891292.1"/>
    </source>
</evidence>
<keyword evidence="11" id="KW-0418">Kinase</keyword>
<dbReference type="InterPro" id="IPR001245">
    <property type="entry name" value="Ser-Thr/Tyr_kinase_cat_dom"/>
</dbReference>
<dbReference type="PROSITE" id="PS00478">
    <property type="entry name" value="LIM_DOMAIN_1"/>
    <property type="match status" value="2"/>
</dbReference>
<evidence type="ECO:0000256" key="2">
    <source>
        <dbReference type="ARBA" id="ARBA00005843"/>
    </source>
</evidence>
<keyword evidence="5" id="KW-0723">Serine/threonine-protein kinase</keyword>
<dbReference type="PROSITE" id="PS50011">
    <property type="entry name" value="PROTEIN_KINASE_DOM"/>
    <property type="match status" value="1"/>
</dbReference>
<dbReference type="GO" id="GO:0005634">
    <property type="term" value="C:nucleus"/>
    <property type="evidence" value="ECO:0007669"/>
    <property type="project" value="TreeGrafter"/>
</dbReference>
<feature type="binding site" evidence="17">
    <location>
        <position position="368"/>
    </location>
    <ligand>
        <name>ATP</name>
        <dbReference type="ChEBI" id="CHEBI:30616"/>
    </ligand>
</feature>
<keyword evidence="8 16" id="KW-0479">Metal-binding</keyword>
<dbReference type="SMART" id="SM00228">
    <property type="entry name" value="PDZ"/>
    <property type="match status" value="1"/>
</dbReference>
<feature type="region of interest" description="Disordered" evidence="18">
    <location>
        <begin position="694"/>
        <end position="780"/>
    </location>
</feature>
<evidence type="ECO:0000259" key="19">
    <source>
        <dbReference type="PROSITE" id="PS50011"/>
    </source>
</evidence>
<feature type="compositionally biased region" description="Basic and acidic residues" evidence="18">
    <location>
        <begin position="768"/>
        <end position="777"/>
    </location>
</feature>
<evidence type="ECO:0000256" key="8">
    <source>
        <dbReference type="ARBA" id="ARBA00022723"/>
    </source>
</evidence>
<keyword evidence="6" id="KW-0597">Phosphoprotein</keyword>
<evidence type="ECO:0000256" key="16">
    <source>
        <dbReference type="PROSITE-ProRule" id="PRU00125"/>
    </source>
</evidence>
<dbReference type="Gene3D" id="3.30.200.20">
    <property type="entry name" value="Phosphorylase Kinase, domain 1"/>
    <property type="match status" value="1"/>
</dbReference>
<comment type="subcellular location">
    <subcellularLocation>
        <location evidence="1">Cytoplasm</location>
    </subcellularLocation>
</comment>
<evidence type="ECO:0000259" key="21">
    <source>
        <dbReference type="PROSITE" id="PS50106"/>
    </source>
</evidence>
<evidence type="ECO:0000256" key="15">
    <source>
        <dbReference type="ARBA" id="ARBA00040667"/>
    </source>
</evidence>
<evidence type="ECO:0000256" key="9">
    <source>
        <dbReference type="ARBA" id="ARBA00022737"/>
    </source>
</evidence>
<dbReference type="GO" id="GO:0030036">
    <property type="term" value="P:actin cytoskeleton organization"/>
    <property type="evidence" value="ECO:0007669"/>
    <property type="project" value="TreeGrafter"/>
</dbReference>
<dbReference type="PROSITE" id="PS00107">
    <property type="entry name" value="PROTEIN_KINASE_ATP"/>
    <property type="match status" value="1"/>
</dbReference>
<dbReference type="InterPro" id="IPR001478">
    <property type="entry name" value="PDZ"/>
</dbReference>
<dbReference type="PANTHER" id="PTHR46485:SF4">
    <property type="entry name" value="LIM DOMAIN KINASE 1"/>
    <property type="match status" value="1"/>
</dbReference>
<evidence type="ECO:0000256" key="17">
    <source>
        <dbReference type="PROSITE-ProRule" id="PRU10141"/>
    </source>
</evidence>
<sequence length="843" mass="94886">MPSSEEIMMCLEKPRFCSGCSGKLEDQPYIEALNSDWHESCFKCSKCHKCLSNWYFEKHGELFCKSDYWSTFGEACNGCSEVITGPVMVAGDHNYHPECFQCASCHTYIGDGEKYALVERSKLFCGECYNMQMKSLLMETPGRRRQPHSIQMIEVPATPDNRRGLHFSVEKKVAQRNRLALHIENMPSSQLKISKIESPIIEDLSVGDKIIEVNGYSVQDRHLLEITSILRDENTPLKLTVERDPSPLPSRQGSRSFKSDSEDSDSGSAQSPGSVDIEGTKVLLRPKELINEHRNSHVRRRSKSPSPMPSPRQKSVDLSRAQSFRSMPQTHRVFRTSDLVPGQILGKGFFGQAVKVTHKVTNEVMVLKELFRFDEDAQKSFLKEVSVLKSLDHPNVLKLLGVMYKEKKLNLVTEFIEGGTLKDLLQNIDISLSWQQKVTMAKDISSGMAYLHSMDIIHRDLNSNNCLCRADGTVVVADFGLARVISDHELFRQPPRTPVPAKSQVKRRYQRKKRYTVVGNPFWMAPEMLNGMKYDEKVDVFSFGIVLCEIIGRVYADPDLLPRSYDFGLNVEAFKEKFCWECPDCFLKLAVVCAQMIPDNRPSFEKVNLWTENILFHLEHGMVLPKELQGDPVQFYKDMKAMVIAKTAKSEVKVTELGDEGIVLPSKSATNEKKGTRKMNNRRRSNLEAISETLKNGTCTNGDSIAQSSDSDPTSAHMDGECSNDNNSCDTDCNASSTEVSDSEKHNSSTTSVSDSERHNSSNTEVSYSEKHTDHDTSQCINNTKHDIEDISCDVTDNVEESPDHRHDCNYCPDDNSIKVLPTESEAQGEDVPDAGKLDTGTE</sequence>
<gene>
    <name evidence="22" type="ORF">DPMN_015385</name>
</gene>
<dbReference type="InterPro" id="IPR017441">
    <property type="entry name" value="Protein_kinase_ATP_BS"/>
</dbReference>
<dbReference type="InterPro" id="IPR011009">
    <property type="entry name" value="Kinase-like_dom_sf"/>
</dbReference>
<keyword evidence="4" id="KW-0963">Cytoplasm</keyword>
<comment type="caution">
    <text evidence="22">The sequence shown here is derived from an EMBL/GenBank/DDBJ whole genome shotgun (WGS) entry which is preliminary data.</text>
</comment>
<dbReference type="FunFam" id="2.10.110.10:FF:000082">
    <property type="entry name" value="LIM domain kinase 1"/>
    <property type="match status" value="1"/>
</dbReference>
<dbReference type="InterPro" id="IPR036034">
    <property type="entry name" value="PDZ_sf"/>
</dbReference>
<evidence type="ECO:0000259" key="20">
    <source>
        <dbReference type="PROSITE" id="PS50023"/>
    </source>
</evidence>
<keyword evidence="23" id="KW-1185">Reference proteome</keyword>
<keyword evidence="10 17" id="KW-0547">Nucleotide-binding</keyword>
<dbReference type="Pfam" id="PF07714">
    <property type="entry name" value="PK_Tyr_Ser-Thr"/>
    <property type="match status" value="1"/>
</dbReference>
<dbReference type="InterPro" id="IPR001781">
    <property type="entry name" value="Znf_LIM"/>
</dbReference>
<evidence type="ECO:0000256" key="6">
    <source>
        <dbReference type="ARBA" id="ARBA00022553"/>
    </source>
</evidence>
<dbReference type="CDD" id="cd09365">
    <property type="entry name" value="LIM2_LIMK"/>
    <property type="match status" value="1"/>
</dbReference>
<dbReference type="SUPFAM" id="SSF57716">
    <property type="entry name" value="Glucocorticoid receptor-like (DNA-binding domain)"/>
    <property type="match status" value="2"/>
</dbReference>
<name>A0A9D4N7N3_DREPO</name>
<protein>
    <recommendedName>
        <fullName evidence="15">LIM domain kinase 1</fullName>
        <ecNumber evidence="3">2.7.11.1</ecNumber>
    </recommendedName>
</protein>
<dbReference type="EC" id="2.7.11.1" evidence="3"/>
<evidence type="ECO:0000256" key="1">
    <source>
        <dbReference type="ARBA" id="ARBA00004496"/>
    </source>
</evidence>
<keyword evidence="14 16" id="KW-0440">LIM domain</keyword>
<keyword evidence="13 17" id="KW-0067">ATP-binding</keyword>
<evidence type="ECO:0000256" key="4">
    <source>
        <dbReference type="ARBA" id="ARBA00022490"/>
    </source>
</evidence>
<evidence type="ECO:0000256" key="14">
    <source>
        <dbReference type="ARBA" id="ARBA00023038"/>
    </source>
</evidence>
<reference evidence="22" key="1">
    <citation type="journal article" date="2019" name="bioRxiv">
        <title>The Genome of the Zebra Mussel, Dreissena polymorpha: A Resource for Invasive Species Research.</title>
        <authorList>
            <person name="McCartney M.A."/>
            <person name="Auch B."/>
            <person name="Kono T."/>
            <person name="Mallez S."/>
            <person name="Zhang Y."/>
            <person name="Obille A."/>
            <person name="Becker A."/>
            <person name="Abrahante J.E."/>
            <person name="Garbe J."/>
            <person name="Badalamenti J.P."/>
            <person name="Herman A."/>
            <person name="Mangelson H."/>
            <person name="Liachko I."/>
            <person name="Sullivan S."/>
            <person name="Sone E.D."/>
            <person name="Koren S."/>
            <person name="Silverstein K.A.T."/>
            <person name="Beckman K.B."/>
            <person name="Gohl D.M."/>
        </authorList>
    </citation>
    <scope>NUCLEOTIDE SEQUENCE</scope>
    <source>
        <strain evidence="22">Duluth1</strain>
        <tissue evidence="22">Whole animal</tissue>
    </source>
</reference>
<dbReference type="GO" id="GO:0046872">
    <property type="term" value="F:metal ion binding"/>
    <property type="evidence" value="ECO:0007669"/>
    <property type="project" value="UniProtKB-KW"/>
</dbReference>
<feature type="domain" description="LIM zinc-binding" evidence="20">
    <location>
        <begin position="15"/>
        <end position="74"/>
    </location>
</feature>
<evidence type="ECO:0000256" key="3">
    <source>
        <dbReference type="ARBA" id="ARBA00012513"/>
    </source>
</evidence>
<organism evidence="22 23">
    <name type="scientific">Dreissena polymorpha</name>
    <name type="common">Zebra mussel</name>
    <name type="synonym">Mytilus polymorpha</name>
    <dbReference type="NCBI Taxonomy" id="45954"/>
    <lineage>
        <taxon>Eukaryota</taxon>
        <taxon>Metazoa</taxon>
        <taxon>Spiralia</taxon>
        <taxon>Lophotrochozoa</taxon>
        <taxon>Mollusca</taxon>
        <taxon>Bivalvia</taxon>
        <taxon>Autobranchia</taxon>
        <taxon>Heteroconchia</taxon>
        <taxon>Euheterodonta</taxon>
        <taxon>Imparidentia</taxon>
        <taxon>Neoheterodontei</taxon>
        <taxon>Myida</taxon>
        <taxon>Dreissenoidea</taxon>
        <taxon>Dreissenidae</taxon>
        <taxon>Dreissena</taxon>
    </lineage>
</organism>
<dbReference type="GO" id="GO:0004674">
    <property type="term" value="F:protein serine/threonine kinase activity"/>
    <property type="evidence" value="ECO:0007669"/>
    <property type="project" value="UniProtKB-KW"/>
</dbReference>
<keyword evidence="12 16" id="KW-0862">Zinc</keyword>
<dbReference type="FunFam" id="2.10.110.10:FF:000038">
    <property type="entry name" value="LIM domain kinase 2"/>
    <property type="match status" value="1"/>
</dbReference>
<dbReference type="SMART" id="SM00132">
    <property type="entry name" value="LIM"/>
    <property type="match status" value="2"/>
</dbReference>
<dbReference type="InterPro" id="IPR050940">
    <property type="entry name" value="Actin_reg-Ser/Thr_kinase"/>
</dbReference>
<dbReference type="AlphaFoldDB" id="A0A9D4N7N3"/>
<dbReference type="PANTHER" id="PTHR46485">
    <property type="entry name" value="LIM DOMAIN KINASE 1"/>
    <property type="match status" value="1"/>
</dbReference>